<dbReference type="AlphaFoldDB" id="A0A5R9BLA4"/>
<dbReference type="InterPro" id="IPR001173">
    <property type="entry name" value="Glyco_trans_2-like"/>
</dbReference>
<keyword evidence="1" id="KW-0812">Transmembrane</keyword>
<dbReference type="EMBL" id="VAVZ01000001">
    <property type="protein sequence ID" value="TLQ01464.1"/>
    <property type="molecule type" value="Genomic_DNA"/>
</dbReference>
<proteinExistence type="predicted"/>
<dbReference type="Proteomes" id="UP000310458">
    <property type="component" value="Unassembled WGS sequence"/>
</dbReference>
<feature type="transmembrane region" description="Helical" evidence="1">
    <location>
        <begin position="20"/>
        <end position="37"/>
    </location>
</feature>
<dbReference type="CDD" id="cd00761">
    <property type="entry name" value="Glyco_tranf_GTA_type"/>
    <property type="match status" value="1"/>
</dbReference>
<dbReference type="OrthoDB" id="8549922at2"/>
<evidence type="ECO:0000259" key="2">
    <source>
        <dbReference type="Pfam" id="PF00535"/>
    </source>
</evidence>
<accession>A0A5R9BLA4</accession>
<dbReference type="RefSeq" id="WP_138251543.1">
    <property type="nucleotide sequence ID" value="NZ_VAVZ01000001.1"/>
</dbReference>
<keyword evidence="1" id="KW-0472">Membrane</keyword>
<protein>
    <submittedName>
        <fullName evidence="3">Glycosyltransferase family 2 protein</fullName>
    </submittedName>
</protein>
<feature type="domain" description="Glycosyltransferase 2-like" evidence="2">
    <location>
        <begin position="317"/>
        <end position="489"/>
    </location>
</feature>
<dbReference type="InterPro" id="IPR029044">
    <property type="entry name" value="Nucleotide-diphossugar_trans"/>
</dbReference>
<dbReference type="Gene3D" id="3.90.550.10">
    <property type="entry name" value="Spore Coat Polysaccharide Biosynthesis Protein SpsA, Chain A"/>
    <property type="match status" value="1"/>
</dbReference>
<keyword evidence="3" id="KW-0808">Transferase</keyword>
<evidence type="ECO:0000313" key="3">
    <source>
        <dbReference type="EMBL" id="TLQ01464.1"/>
    </source>
</evidence>
<dbReference type="PANTHER" id="PTHR22916">
    <property type="entry name" value="GLYCOSYLTRANSFERASE"/>
    <property type="match status" value="1"/>
</dbReference>
<evidence type="ECO:0000313" key="4">
    <source>
        <dbReference type="Proteomes" id="UP000310458"/>
    </source>
</evidence>
<organism evidence="3 4">
    <name type="scientific">Nesterenkonia salmonea</name>
    <dbReference type="NCBI Taxonomy" id="1804987"/>
    <lineage>
        <taxon>Bacteria</taxon>
        <taxon>Bacillati</taxon>
        <taxon>Actinomycetota</taxon>
        <taxon>Actinomycetes</taxon>
        <taxon>Micrococcales</taxon>
        <taxon>Micrococcaceae</taxon>
        <taxon>Nesterenkonia</taxon>
    </lineage>
</organism>
<keyword evidence="1" id="KW-1133">Transmembrane helix</keyword>
<dbReference type="SUPFAM" id="SSF53448">
    <property type="entry name" value="Nucleotide-diphospho-sugar transferases"/>
    <property type="match status" value="1"/>
</dbReference>
<reference evidence="3 4" key="1">
    <citation type="submission" date="2019-05" db="EMBL/GenBank/DDBJ databases">
        <title>Nesterenkonia sp. GY074 isolated from the Southern Atlantic Ocean.</title>
        <authorList>
            <person name="Zhang G."/>
        </authorList>
    </citation>
    <scope>NUCLEOTIDE SEQUENCE [LARGE SCALE GENOMIC DNA]</scope>
    <source>
        <strain evidence="3 4">GY074</strain>
    </source>
</reference>
<dbReference type="Pfam" id="PF00535">
    <property type="entry name" value="Glycos_transf_2"/>
    <property type="match status" value="1"/>
</dbReference>
<sequence length="943" mass="106061">MSTIEKVKREVRKLSRLHKAALMLASLIAVLAVMAAFLQMYGLALGCLTALVVGTLCVVVYGNEDARRRLFGNTFDLPAPAETPSGGGDQAQLRGHDPTLLQWAKELRRGGRLQWFASLARETRLTGARDVLALSATSGAYDYRALVREIESLRFRSTDLQRRALLQQILWAPAYLSLARVLYSQRLDNRDLFNCLSLYSFAEDIFGMRVFSEGIDRSHYADLLSWNGEHTRAAEVLNYQDPDPDREYSQRYLRLNTVNPNLTGQRHQAGQWSAQLGEEFSRHGLVPPSFENPQAPSFYHIRCDAPAVTGGDLPRVSVIMPIYEPNAATDVAIESLLNQSWRNLEIIIIDDASPETDELGNPTPYRAQLEGWAARDSRIRLIFCEQNRGAYAVRNDAFDMATGEFVTIADKDDWHHPQRIERQARDLMKHHDKHANIVQWVRVDENVKFQVRWGPDRVIHPSFACIMFRRETVKDKLGYWDAVRKSADNEYKKRFELVFNTKLVSDDPVPMAFSLLGEDNLTSHDFGLGYRHPDREIYQRAYGAWHQSISAGASPFMPKNPDKRPFVAPPSFLPGRDKTYIPEYDVIFLSECGVLGGNTLGLVQEIEAALQTGLRVGLIALQNGLVPSAAKRRLVPELERLFLAGRIDWLTLDRQAKTPLMVVHWPTVMQLDTGTVSQINVGRIVVVANQLPAAIHSDDRYYSMDQVSRNCVAAFGRQPMWAPQSTLARSYLLGQLPVQQLLPSNWASVVAHIGELRTEAHDPSALPVIGRPVSETESHWPPKTLRSQIYPTNGSCRVELRSNVQVLRQHGVIGGDGVPPSWNVEAPGEESFLDYLGALDFLVCFDNQPWHESVEPSVLAALKAGVVVVLEPEYRSVYGEAAVYAEPKDVRRVLKTLWEDPDGYADQQQRGVEFLRQNRSAELYLARLRESSAEGLPELEPAG</sequence>
<feature type="transmembrane region" description="Helical" evidence="1">
    <location>
        <begin position="43"/>
        <end position="62"/>
    </location>
</feature>
<name>A0A5R9BLA4_9MICC</name>
<dbReference type="GO" id="GO:0016758">
    <property type="term" value="F:hexosyltransferase activity"/>
    <property type="evidence" value="ECO:0007669"/>
    <property type="project" value="UniProtKB-ARBA"/>
</dbReference>
<feature type="transmembrane region" description="Helical" evidence="1">
    <location>
        <begin position="164"/>
        <end position="183"/>
    </location>
</feature>
<dbReference type="PANTHER" id="PTHR22916:SF3">
    <property type="entry name" value="UDP-GLCNAC:BETAGAL BETA-1,3-N-ACETYLGLUCOSAMINYLTRANSFERASE-LIKE PROTEIN 1"/>
    <property type="match status" value="1"/>
</dbReference>
<comment type="caution">
    <text evidence="3">The sequence shown here is derived from an EMBL/GenBank/DDBJ whole genome shotgun (WGS) entry which is preliminary data.</text>
</comment>
<keyword evidence="4" id="KW-1185">Reference proteome</keyword>
<evidence type="ECO:0000256" key="1">
    <source>
        <dbReference type="SAM" id="Phobius"/>
    </source>
</evidence>
<gene>
    <name evidence="3" type="ORF">FEF26_00325</name>
</gene>